<name>A0A199VT19_ANACO</name>
<feature type="region of interest" description="Disordered" evidence="1">
    <location>
        <begin position="392"/>
        <end position="468"/>
    </location>
</feature>
<evidence type="ECO:0000256" key="1">
    <source>
        <dbReference type="SAM" id="MobiDB-lite"/>
    </source>
</evidence>
<feature type="region of interest" description="Disordered" evidence="1">
    <location>
        <begin position="134"/>
        <end position="262"/>
    </location>
</feature>
<feature type="compositionally biased region" description="Gly residues" evidence="1">
    <location>
        <begin position="415"/>
        <end position="431"/>
    </location>
</feature>
<feature type="compositionally biased region" description="Basic and acidic residues" evidence="1">
    <location>
        <begin position="173"/>
        <end position="189"/>
    </location>
</feature>
<dbReference type="AlphaFoldDB" id="A0A199VT19"/>
<proteinExistence type="predicted"/>
<sequence length="764" mass="76242">MGLLTECLPSRHVSAPLRTVELPGSMFFAGAAARTLSTKLSFCPGLRNASSRGSTVTVLPSGARMAARYTAGPAPTLVAVRMKCVDMLRSPAAATKLAAWPARRAPAQSAGRRVMARMFWREVDVVGGGGVVDEAGVHGAQRSKGPAGRAADSSSMRVGGGHEGRLDGGGAPERGEAGDVRAGHGRAGEDVELGAPGVGGDPRGAHAVGPRRQDVEPRGHHVGLEHVRGLGVGPARRERRHHGGRAHAEPGPAEADGCGGGAGGGDVAAEGVAGGGAHGGGGEDVAVGDEALAVEGAVGEDHPGGPGAAHHLALRGARADAAVAHDDPAAHRGGVEGALEAEGRGVPVGGGGGVGERVEAAGGEAGAAAVDADAGEDAAVGEDDVGGEVAVHGAGADGGDPGGDVGDGELAGAAVAGGGGDEDPGLGGGEGAHGDGVEVVGHDDAADAEGDDVDPVAHGGVEGGEDVGVEATPVPAHLVGGEARLGGHPRRDPARVAEGGGREHAVCVPWPSVSRGERSSAEALMGPEKKRAPTSLRLQDPAGKPGPESQAPRQRAGAAERPRSEKLRREGEMPVSRTPMTRSDPKSESARMADGGDGSSPRNCGDRVVSGRRTSSGTTDTTPGADDSAAAAAGESRAENPRKMVEYVCITGPPGGHTAAAAAPSSPAAEPSAARTALSYQWACVGKMEGLASRSTRTMYVRLPSSSTPPLMGIGATKKKKRTTKRTREDWGFTITICIITEGFAVSSEKREGGIFGYIKDARK</sequence>
<feature type="compositionally biased region" description="Basic and acidic residues" evidence="1">
    <location>
        <begin position="211"/>
        <end position="228"/>
    </location>
</feature>
<feature type="compositionally biased region" description="Low complexity" evidence="1">
    <location>
        <begin position="606"/>
        <end position="635"/>
    </location>
</feature>
<dbReference type="EMBL" id="LSRQ01000999">
    <property type="protein sequence ID" value="OAY79835.1"/>
    <property type="molecule type" value="Genomic_DNA"/>
</dbReference>
<feature type="compositionally biased region" description="Gly residues" evidence="1">
    <location>
        <begin position="395"/>
        <end position="405"/>
    </location>
</feature>
<feature type="compositionally biased region" description="Basic and acidic residues" evidence="1">
    <location>
        <begin position="558"/>
        <end position="572"/>
    </location>
</feature>
<reference evidence="2 3" key="1">
    <citation type="journal article" date="2016" name="DNA Res.">
        <title>The draft genome of MD-2 pineapple using hybrid error correction of long reads.</title>
        <authorList>
            <person name="Redwan R.M."/>
            <person name="Saidin A."/>
            <person name="Kumar S.V."/>
        </authorList>
    </citation>
    <scope>NUCLEOTIDE SEQUENCE [LARGE SCALE GENOMIC DNA]</scope>
    <source>
        <strain evidence="3">cv. MD2</strain>
        <tissue evidence="2">Leaf</tissue>
    </source>
</reference>
<gene>
    <name evidence="2" type="ORF">ACMD2_04205</name>
</gene>
<evidence type="ECO:0000313" key="3">
    <source>
        <dbReference type="Proteomes" id="UP000092600"/>
    </source>
</evidence>
<feature type="region of interest" description="Disordered" evidence="1">
    <location>
        <begin position="480"/>
        <end position="639"/>
    </location>
</feature>
<comment type="caution">
    <text evidence="2">The sequence shown here is derived from an EMBL/GenBank/DDBJ whole genome shotgun (WGS) entry which is preliminary data.</text>
</comment>
<organism evidence="2 3">
    <name type="scientific">Ananas comosus</name>
    <name type="common">Pineapple</name>
    <name type="synonym">Ananas ananas</name>
    <dbReference type="NCBI Taxonomy" id="4615"/>
    <lineage>
        <taxon>Eukaryota</taxon>
        <taxon>Viridiplantae</taxon>
        <taxon>Streptophyta</taxon>
        <taxon>Embryophyta</taxon>
        <taxon>Tracheophyta</taxon>
        <taxon>Spermatophyta</taxon>
        <taxon>Magnoliopsida</taxon>
        <taxon>Liliopsida</taxon>
        <taxon>Poales</taxon>
        <taxon>Bromeliaceae</taxon>
        <taxon>Bromelioideae</taxon>
        <taxon>Ananas</taxon>
    </lineage>
</organism>
<accession>A0A199VT19</accession>
<protein>
    <submittedName>
        <fullName evidence="2">Uncharacterized protein</fullName>
    </submittedName>
</protein>
<feature type="compositionally biased region" description="Basic and acidic residues" evidence="1">
    <location>
        <begin position="432"/>
        <end position="445"/>
    </location>
</feature>
<feature type="compositionally biased region" description="Basic and acidic residues" evidence="1">
    <location>
        <begin position="489"/>
        <end position="505"/>
    </location>
</feature>
<dbReference type="Proteomes" id="UP000092600">
    <property type="component" value="Unassembled WGS sequence"/>
</dbReference>
<evidence type="ECO:0000313" key="2">
    <source>
        <dbReference type="EMBL" id="OAY79835.1"/>
    </source>
</evidence>